<dbReference type="InterPro" id="IPR012433">
    <property type="entry name" value="Imm11"/>
</dbReference>
<gene>
    <name evidence="2" type="ORF">Kalk_12430</name>
</gene>
<dbReference type="AlphaFoldDB" id="A0A2K9LQT8"/>
<dbReference type="EMBL" id="CP022684">
    <property type="protein sequence ID" value="AUM13184.1"/>
    <property type="molecule type" value="Genomic_DNA"/>
</dbReference>
<organism evidence="2 3">
    <name type="scientific">Ketobacter alkanivorans</name>
    <dbReference type="NCBI Taxonomy" id="1917421"/>
    <lineage>
        <taxon>Bacteria</taxon>
        <taxon>Pseudomonadati</taxon>
        <taxon>Pseudomonadota</taxon>
        <taxon>Gammaproteobacteria</taxon>
        <taxon>Pseudomonadales</taxon>
        <taxon>Ketobacteraceae</taxon>
        <taxon>Ketobacter</taxon>
    </lineage>
</organism>
<protein>
    <recommendedName>
        <fullName evidence="1">Immunity MXAN-0049 protein domain-containing protein</fullName>
    </recommendedName>
</protein>
<keyword evidence="3" id="KW-1185">Reference proteome</keyword>
<reference evidence="3" key="1">
    <citation type="submission" date="2017-08" db="EMBL/GenBank/DDBJ databases">
        <title>Direct submision.</title>
        <authorList>
            <person name="Kim S.-J."/>
            <person name="Rhee S.-K."/>
        </authorList>
    </citation>
    <scope>NUCLEOTIDE SEQUENCE [LARGE SCALE GENOMIC DNA]</scope>
    <source>
        <strain evidence="3">GI5</strain>
    </source>
</reference>
<evidence type="ECO:0000313" key="2">
    <source>
        <dbReference type="EMBL" id="AUM13184.1"/>
    </source>
</evidence>
<dbReference type="Proteomes" id="UP000235116">
    <property type="component" value="Chromosome"/>
</dbReference>
<feature type="domain" description="Immunity MXAN-0049 protein" evidence="1">
    <location>
        <begin position="99"/>
        <end position="180"/>
    </location>
</feature>
<accession>A0A2K9LQT8</accession>
<dbReference type="Pfam" id="PF07791">
    <property type="entry name" value="Imm11"/>
    <property type="match status" value="1"/>
</dbReference>
<dbReference type="RefSeq" id="WP_101894562.1">
    <property type="nucleotide sequence ID" value="NZ_CP022684.1"/>
</dbReference>
<evidence type="ECO:0000259" key="1">
    <source>
        <dbReference type="Pfam" id="PF07791"/>
    </source>
</evidence>
<sequence length="187" mass="21731">MIYKLRFDRSRFLSFDISPDVLEESFGTDYFSLLEQAQWETFWQPLPVEFFDDSDKHNVTKPPDVTLWFTDQLVVNQRAYEALKDTLSPYGEWLPLQCEGVPYWLLHITRSTGMDAVDSSSVRTVEESGYIDVKKLQFNPAAVKDLLLFKSEFDDGKNIFCSDEYRKLIEAHTLQGLVFSEDLASIF</sequence>
<name>A0A2K9LQT8_9GAMM</name>
<dbReference type="OrthoDB" id="5881728at2"/>
<proteinExistence type="predicted"/>
<evidence type="ECO:0000313" key="3">
    <source>
        <dbReference type="Proteomes" id="UP000235116"/>
    </source>
</evidence>
<dbReference type="KEGG" id="kak:Kalk_12430"/>